<dbReference type="GO" id="GO:0006355">
    <property type="term" value="P:regulation of DNA-templated transcription"/>
    <property type="evidence" value="ECO:0007669"/>
    <property type="project" value="InterPro"/>
</dbReference>
<feature type="domain" description="HTH merR-type" evidence="1">
    <location>
        <begin position="1"/>
        <end position="36"/>
    </location>
</feature>
<proteinExistence type="predicted"/>
<sequence length="148" mass="16432">MGRRVPDEETIEKERRALQMRRAGLTLDDIARELGYTHRSSARKAVQRALKRTLQEDADELRALEADRLDRLQAAIWSKAMAGDLQAVDRVLRISERRARLLGLDLPARLEHTGPGGSPLVVEILPDLLPDMAASDAAAQTIDDPHAP</sequence>
<geneLocation type="plasmid" evidence="2">
    <name>unnamed</name>
</geneLocation>
<dbReference type="PATRIC" id="fig|1469144.10.peg.14"/>
<dbReference type="AlphaFoldDB" id="A0A132MHQ4"/>
<dbReference type="PROSITE" id="PS50937">
    <property type="entry name" value="HTH_MERR_2"/>
    <property type="match status" value="1"/>
</dbReference>
<dbReference type="RefSeq" id="WP_066892365.1">
    <property type="nucleotide sequence ID" value="NZ_LAXD01000002.1"/>
</dbReference>
<dbReference type="EMBL" id="LAXD01000002">
    <property type="protein sequence ID" value="KWW97367.1"/>
    <property type="molecule type" value="Genomic_DNA"/>
</dbReference>
<protein>
    <recommendedName>
        <fullName evidence="1">HTH merR-type domain-containing protein</fullName>
    </recommendedName>
</protein>
<reference evidence="3" key="1">
    <citation type="submission" date="2015-04" db="EMBL/GenBank/DDBJ databases">
        <title>Physiological reanalysis, assessment of diazotrophy, and genome sequences of multiple isolates of Streptomyces thermoautotrophicus.</title>
        <authorList>
            <person name="MacKellar D.C."/>
            <person name="Lieber L."/>
            <person name="Norman J."/>
            <person name="Bolger A."/>
            <person name="Tobin C."/>
            <person name="Murray J.W."/>
            <person name="Chang R."/>
            <person name="Ford T."/>
            <person name="Nguyen P.Q."/>
            <person name="Woodward J."/>
            <person name="Permingeat H."/>
            <person name="Joshi N.S."/>
            <person name="Silver P.A."/>
            <person name="Usadel B."/>
            <person name="Rutherford A.W."/>
            <person name="Friesen M."/>
            <person name="Prell J."/>
        </authorList>
    </citation>
    <scope>NUCLEOTIDE SEQUENCE [LARGE SCALE GENOMIC DNA]</scope>
    <source>
        <strain evidence="3">H1</strain>
    </source>
</reference>
<keyword evidence="2" id="KW-0614">Plasmid</keyword>
<evidence type="ECO:0000259" key="1">
    <source>
        <dbReference type="PROSITE" id="PS50937"/>
    </source>
</evidence>
<evidence type="ECO:0000313" key="2">
    <source>
        <dbReference type="EMBL" id="KWW97367.1"/>
    </source>
</evidence>
<dbReference type="GO" id="GO:0003677">
    <property type="term" value="F:DNA binding"/>
    <property type="evidence" value="ECO:0007669"/>
    <property type="project" value="InterPro"/>
</dbReference>
<organism evidence="2 3">
    <name type="scientific">Carbonactinospora thermoautotrophica</name>
    <dbReference type="NCBI Taxonomy" id="1469144"/>
    <lineage>
        <taxon>Bacteria</taxon>
        <taxon>Bacillati</taxon>
        <taxon>Actinomycetota</taxon>
        <taxon>Actinomycetes</taxon>
        <taxon>Kitasatosporales</taxon>
        <taxon>Carbonactinosporaceae</taxon>
        <taxon>Carbonactinospora</taxon>
    </lineage>
</organism>
<name>A0A132MHQ4_9ACTN</name>
<evidence type="ECO:0000313" key="3">
    <source>
        <dbReference type="Proteomes" id="UP000070188"/>
    </source>
</evidence>
<accession>A0A132MHQ4</accession>
<dbReference type="Proteomes" id="UP000070188">
    <property type="component" value="Unassembled WGS sequence"/>
</dbReference>
<keyword evidence="3" id="KW-1185">Reference proteome</keyword>
<gene>
    <name evidence="2" type="ORF">LI90_4339</name>
</gene>
<dbReference type="OrthoDB" id="4338705at2"/>
<dbReference type="InterPro" id="IPR000551">
    <property type="entry name" value="MerR-type_HTH_dom"/>
</dbReference>
<comment type="caution">
    <text evidence="2">The sequence shown here is derived from an EMBL/GenBank/DDBJ whole genome shotgun (WGS) entry which is preliminary data.</text>
</comment>